<evidence type="ECO:0000256" key="2">
    <source>
        <dbReference type="ARBA" id="ARBA00008016"/>
    </source>
</evidence>
<dbReference type="InterPro" id="IPR001238">
    <property type="entry name" value="DNA-binding_RecF"/>
</dbReference>
<dbReference type="InterPro" id="IPR018078">
    <property type="entry name" value="DNA-binding_RecF_CS"/>
</dbReference>
<feature type="domain" description="RecF/RecN/SMC N-terminal" evidence="9">
    <location>
        <begin position="3"/>
        <end position="354"/>
    </location>
</feature>
<keyword evidence="4" id="KW-0963">Cytoplasm</keyword>
<keyword evidence="8" id="KW-0238">DNA-binding</keyword>
<dbReference type="InterPro" id="IPR027417">
    <property type="entry name" value="P-loop_NTPase"/>
</dbReference>
<dbReference type="NCBIfam" id="TIGR00611">
    <property type="entry name" value="recf"/>
    <property type="match status" value="1"/>
</dbReference>
<evidence type="ECO:0000256" key="1">
    <source>
        <dbReference type="ARBA" id="ARBA00004496"/>
    </source>
</evidence>
<evidence type="ECO:0000256" key="5">
    <source>
        <dbReference type="ARBA" id="ARBA00022705"/>
    </source>
</evidence>
<evidence type="ECO:0000256" key="7">
    <source>
        <dbReference type="ARBA" id="ARBA00022840"/>
    </source>
</evidence>
<reference evidence="10" key="1">
    <citation type="submission" date="2018-06" db="EMBL/GenBank/DDBJ databases">
        <authorList>
            <person name="Zhirakovskaya E."/>
        </authorList>
    </citation>
    <scope>NUCLEOTIDE SEQUENCE</scope>
</reference>
<evidence type="ECO:0000313" key="10">
    <source>
        <dbReference type="EMBL" id="VAX08192.1"/>
    </source>
</evidence>
<dbReference type="GO" id="GO:0005737">
    <property type="term" value="C:cytoplasm"/>
    <property type="evidence" value="ECO:0007669"/>
    <property type="project" value="UniProtKB-SubCell"/>
</dbReference>
<protein>
    <recommendedName>
        <fullName evidence="3">DNA replication and repair protein RecF</fullName>
    </recommendedName>
</protein>
<name>A0A3B1AWR0_9ZZZZ</name>
<keyword evidence="7" id="KW-0067">ATP-binding</keyword>
<keyword evidence="6" id="KW-0547">Nucleotide-binding</keyword>
<dbReference type="PANTHER" id="PTHR32182:SF0">
    <property type="entry name" value="DNA REPLICATION AND REPAIR PROTEIN RECF"/>
    <property type="match status" value="1"/>
</dbReference>
<evidence type="ECO:0000256" key="6">
    <source>
        <dbReference type="ARBA" id="ARBA00022741"/>
    </source>
</evidence>
<dbReference type="InterPro" id="IPR003395">
    <property type="entry name" value="RecF/RecN/SMC_N"/>
</dbReference>
<accession>A0A3B1AWR0</accession>
<dbReference type="EMBL" id="UOFY01000027">
    <property type="protein sequence ID" value="VAX08192.1"/>
    <property type="molecule type" value="Genomic_DNA"/>
</dbReference>
<dbReference type="SUPFAM" id="SSF52540">
    <property type="entry name" value="P-loop containing nucleoside triphosphate hydrolases"/>
    <property type="match status" value="1"/>
</dbReference>
<dbReference type="GO" id="GO:0000731">
    <property type="term" value="P:DNA synthesis involved in DNA repair"/>
    <property type="evidence" value="ECO:0007669"/>
    <property type="project" value="TreeGrafter"/>
</dbReference>
<comment type="similarity">
    <text evidence="2">Belongs to the RecF family.</text>
</comment>
<evidence type="ECO:0000256" key="4">
    <source>
        <dbReference type="ARBA" id="ARBA00022490"/>
    </source>
</evidence>
<sequence>MSLNKLELRYFRNIKKADFSFSDTFNIIAGNNGAGKTNILESIYYLSLNRSFRTSQTKKLIQSQENHLQVVGHLKDSFSGADSILGIRKSVADSQIKINGEMIKQLSRLAATLPVQVIHPQGHQLLEQGPKQRRQFLDWGVFHVEPVFLSIWHDYTHTLKQRNAALRQGQATKFIQLWDKGLLELGEKMTFLRKQYLNNIQPYILKYCLSLMDLEIAAEYRCGWAANTDFESALNNGLEFDRQSGFTRCGPHRADLIFNCDNHRVQDYLSRGQQKLLVCALRFAQIKLLKKQKQQDVVLLIDDVAAELDEQHREKLINTALETGAQIFVSTNQLDLLKFNEKVNYKVFHVEHGQVSEMIQSPALMERKA</sequence>
<dbReference type="PANTHER" id="PTHR32182">
    <property type="entry name" value="DNA REPLICATION AND REPAIR PROTEIN RECF"/>
    <property type="match status" value="1"/>
</dbReference>
<dbReference type="Pfam" id="PF02463">
    <property type="entry name" value="SMC_N"/>
    <property type="match status" value="1"/>
</dbReference>
<dbReference type="GO" id="GO:0003697">
    <property type="term" value="F:single-stranded DNA binding"/>
    <property type="evidence" value="ECO:0007669"/>
    <property type="project" value="InterPro"/>
</dbReference>
<dbReference type="InterPro" id="IPR042174">
    <property type="entry name" value="RecF_2"/>
</dbReference>
<dbReference type="HAMAP" id="MF_00365">
    <property type="entry name" value="RecF"/>
    <property type="match status" value="1"/>
</dbReference>
<comment type="subcellular location">
    <subcellularLocation>
        <location evidence="1">Cytoplasm</location>
    </subcellularLocation>
</comment>
<evidence type="ECO:0000256" key="8">
    <source>
        <dbReference type="ARBA" id="ARBA00023125"/>
    </source>
</evidence>
<dbReference type="GO" id="GO:0005524">
    <property type="term" value="F:ATP binding"/>
    <property type="evidence" value="ECO:0007669"/>
    <property type="project" value="UniProtKB-KW"/>
</dbReference>
<dbReference type="Gene3D" id="1.20.1050.90">
    <property type="entry name" value="RecF/RecN/SMC, N-terminal domain"/>
    <property type="match status" value="1"/>
</dbReference>
<dbReference type="GO" id="GO:0006302">
    <property type="term" value="P:double-strand break repair"/>
    <property type="evidence" value="ECO:0007669"/>
    <property type="project" value="TreeGrafter"/>
</dbReference>
<gene>
    <name evidence="10" type="ORF">MNBD_GAMMA25-463</name>
</gene>
<evidence type="ECO:0000256" key="3">
    <source>
        <dbReference type="ARBA" id="ARBA00020170"/>
    </source>
</evidence>
<keyword evidence="5" id="KW-0235">DNA replication</keyword>
<organism evidence="10">
    <name type="scientific">hydrothermal vent metagenome</name>
    <dbReference type="NCBI Taxonomy" id="652676"/>
    <lineage>
        <taxon>unclassified sequences</taxon>
        <taxon>metagenomes</taxon>
        <taxon>ecological metagenomes</taxon>
    </lineage>
</organism>
<dbReference type="PROSITE" id="PS00618">
    <property type="entry name" value="RECF_2"/>
    <property type="match status" value="1"/>
</dbReference>
<dbReference type="Gene3D" id="3.40.50.300">
    <property type="entry name" value="P-loop containing nucleotide triphosphate hydrolases"/>
    <property type="match status" value="1"/>
</dbReference>
<dbReference type="GO" id="GO:0006260">
    <property type="term" value="P:DNA replication"/>
    <property type="evidence" value="ECO:0007669"/>
    <property type="project" value="UniProtKB-KW"/>
</dbReference>
<evidence type="ECO:0000259" key="9">
    <source>
        <dbReference type="Pfam" id="PF02463"/>
    </source>
</evidence>
<proteinExistence type="inferred from homology"/>
<dbReference type="AlphaFoldDB" id="A0A3B1AWR0"/>